<feature type="compositionally biased region" description="Basic and acidic residues" evidence="5">
    <location>
        <begin position="37"/>
        <end position="47"/>
    </location>
</feature>
<dbReference type="PANTHER" id="PTHR31200">
    <property type="entry name" value="INO80 COMPLEX SUBUNIT C"/>
    <property type="match status" value="1"/>
</dbReference>
<evidence type="ECO:0000256" key="6">
    <source>
        <dbReference type="SAM" id="SignalP"/>
    </source>
</evidence>
<evidence type="ECO:0000256" key="2">
    <source>
        <dbReference type="ARBA" id="ARBA00023015"/>
    </source>
</evidence>
<dbReference type="GO" id="GO:0006338">
    <property type="term" value="P:chromatin remodeling"/>
    <property type="evidence" value="ECO:0007669"/>
    <property type="project" value="InterPro"/>
</dbReference>
<dbReference type="SMART" id="SM00993">
    <property type="entry name" value="YL1_C"/>
    <property type="match status" value="1"/>
</dbReference>
<evidence type="ECO:0000256" key="1">
    <source>
        <dbReference type="ARBA" id="ARBA00004123"/>
    </source>
</evidence>
<evidence type="ECO:0000313" key="8">
    <source>
        <dbReference type="EMBL" id="KAK8402161.1"/>
    </source>
</evidence>
<organism evidence="8 9">
    <name type="scientific">Scylla paramamosain</name>
    <name type="common">Mud crab</name>
    <dbReference type="NCBI Taxonomy" id="85552"/>
    <lineage>
        <taxon>Eukaryota</taxon>
        <taxon>Metazoa</taxon>
        <taxon>Ecdysozoa</taxon>
        <taxon>Arthropoda</taxon>
        <taxon>Crustacea</taxon>
        <taxon>Multicrustacea</taxon>
        <taxon>Malacostraca</taxon>
        <taxon>Eumalacostraca</taxon>
        <taxon>Eucarida</taxon>
        <taxon>Decapoda</taxon>
        <taxon>Pleocyemata</taxon>
        <taxon>Brachyura</taxon>
        <taxon>Eubrachyura</taxon>
        <taxon>Portunoidea</taxon>
        <taxon>Portunidae</taxon>
        <taxon>Portuninae</taxon>
        <taxon>Scylla</taxon>
    </lineage>
</organism>
<dbReference type="GO" id="GO:0031011">
    <property type="term" value="C:Ino80 complex"/>
    <property type="evidence" value="ECO:0007669"/>
    <property type="project" value="InterPro"/>
</dbReference>
<dbReference type="Pfam" id="PF08265">
    <property type="entry name" value="YL1_C"/>
    <property type="match status" value="1"/>
</dbReference>
<dbReference type="AlphaFoldDB" id="A0AAW0URS5"/>
<evidence type="ECO:0000259" key="7">
    <source>
        <dbReference type="SMART" id="SM00993"/>
    </source>
</evidence>
<keyword evidence="3" id="KW-0804">Transcription</keyword>
<evidence type="ECO:0000256" key="4">
    <source>
        <dbReference type="ARBA" id="ARBA00023242"/>
    </source>
</evidence>
<dbReference type="InterPro" id="IPR029525">
    <property type="entry name" value="INO80C/Ies6"/>
</dbReference>
<evidence type="ECO:0000256" key="5">
    <source>
        <dbReference type="SAM" id="MobiDB-lite"/>
    </source>
</evidence>
<feature type="chain" id="PRO_5043979432" description="Vps72/YL1 C-terminal domain-containing protein" evidence="6">
    <location>
        <begin position="23"/>
        <end position="184"/>
    </location>
</feature>
<keyword evidence="9" id="KW-1185">Reference proteome</keyword>
<dbReference type="Proteomes" id="UP001487740">
    <property type="component" value="Unassembled WGS sequence"/>
</dbReference>
<evidence type="ECO:0000313" key="9">
    <source>
        <dbReference type="Proteomes" id="UP001487740"/>
    </source>
</evidence>
<comment type="caution">
    <text evidence="8">The sequence shown here is derived from an EMBL/GenBank/DDBJ whole genome shotgun (WGS) entry which is preliminary data.</text>
</comment>
<keyword evidence="4" id="KW-0539">Nucleus</keyword>
<protein>
    <recommendedName>
        <fullName evidence="7">Vps72/YL1 C-terminal domain-containing protein</fullName>
    </recommendedName>
</protein>
<reference evidence="8 9" key="1">
    <citation type="submission" date="2023-03" db="EMBL/GenBank/DDBJ databases">
        <title>High-quality genome of Scylla paramamosain provides insights in environmental adaptation.</title>
        <authorList>
            <person name="Zhang L."/>
        </authorList>
    </citation>
    <scope>NUCLEOTIDE SEQUENCE [LARGE SCALE GENOMIC DNA]</scope>
    <source>
        <strain evidence="8">LZ_2023a</strain>
        <tissue evidence="8">Muscle</tissue>
    </source>
</reference>
<evidence type="ECO:0000256" key="3">
    <source>
        <dbReference type="ARBA" id="ARBA00023163"/>
    </source>
</evidence>
<gene>
    <name evidence="8" type="ORF">O3P69_001331</name>
</gene>
<feature type="signal peptide" evidence="6">
    <location>
        <begin position="1"/>
        <end position="22"/>
    </location>
</feature>
<feature type="region of interest" description="Disordered" evidence="5">
    <location>
        <begin position="26"/>
        <end position="47"/>
    </location>
</feature>
<name>A0AAW0URS5_SCYPA</name>
<dbReference type="InterPro" id="IPR013272">
    <property type="entry name" value="Vps72/YL1_C"/>
</dbReference>
<feature type="domain" description="Vps72/YL1 C-terminal" evidence="7">
    <location>
        <begin position="133"/>
        <end position="162"/>
    </location>
</feature>
<keyword evidence="6" id="KW-0732">Signal</keyword>
<accession>A0AAW0URS5</accession>
<keyword evidence="2" id="KW-0805">Transcription regulation</keyword>
<sequence length="184" mass="20462">MKCCCDVTISLSFCLPHTGVLALTQDDSPADPSAATTRDRGVPDPHKQEQGLRCCLTLARHCFIPLTTGTAVTSLLTLLTKYEFQHTAFRSSKKRGWRNLKQIISLERAYTWPPEAVHYSSIDAPPSFTPAKKYSDVSGLPANYTDPLTKLRFADSSEFYRVRDLPMDIVNGLLELRKANSIVG</sequence>
<comment type="subcellular location">
    <subcellularLocation>
        <location evidence="1">Nucleus</location>
    </subcellularLocation>
</comment>
<proteinExistence type="predicted"/>
<dbReference type="EMBL" id="JARAKH010000008">
    <property type="protein sequence ID" value="KAK8402161.1"/>
    <property type="molecule type" value="Genomic_DNA"/>
</dbReference>
<dbReference type="PANTHER" id="PTHR31200:SF1">
    <property type="entry name" value="INO80 COMPLEX SUBUNIT C"/>
    <property type="match status" value="1"/>
</dbReference>